<keyword evidence="6" id="KW-1185">Reference proteome</keyword>
<evidence type="ECO:0000256" key="2">
    <source>
        <dbReference type="SAM" id="MobiDB-lite"/>
    </source>
</evidence>
<comment type="caution">
    <text evidence="5">The sequence shown here is derived from an EMBL/GenBank/DDBJ whole genome shotgun (WGS) entry which is preliminary data.</text>
</comment>
<accession>A0ABR9K4V5</accession>
<dbReference type="InterPro" id="IPR025736">
    <property type="entry name" value="PucR_C-HTH_dom"/>
</dbReference>
<sequence>MTTASDPDTDPATDSDPASDSAAIREQTTLRLEKAMGTFGTAALAGMERKLPWFRRMPPDQRSWIGLVAQAGIAAFVEWFKNDERSRPAIAGEVFGTAPRELMRSIKLHHTIDMIRVIIDVVETRLDELAAPGGEAQLREAILRYTRDVAFGAAQVYARAAETRAAWDARLEALVVNAVMRGEVDDGMHSWAAALGWTSKPVTVIAGFTPEDEEPEVTIDQMQIAARRARADVLAGVQGQRVIVIVGGDTDPLEAARPIAAKCGPGPVVVGPQVDDLYDSTVSAQAAVAGLRAAAGWPDAPRPVLAVELLPERALDGDEDARRYLVDRVYNPMLAAGAPLLDTLTTYLEQGSSLEATARMLFVHPNTVRYRLRRVSELTGLAPTDGRNAFTLRIALVLGRFTNRTLRA</sequence>
<dbReference type="PANTHER" id="PTHR33744">
    <property type="entry name" value="CARBOHYDRATE DIACID REGULATOR"/>
    <property type="match status" value="1"/>
</dbReference>
<evidence type="ECO:0000313" key="6">
    <source>
        <dbReference type="Proteomes" id="UP000627838"/>
    </source>
</evidence>
<organism evidence="5 6">
    <name type="scientific">Actinomadura algeriensis</name>
    <dbReference type="NCBI Taxonomy" id="1679523"/>
    <lineage>
        <taxon>Bacteria</taxon>
        <taxon>Bacillati</taxon>
        <taxon>Actinomycetota</taxon>
        <taxon>Actinomycetes</taxon>
        <taxon>Streptosporangiales</taxon>
        <taxon>Thermomonosporaceae</taxon>
        <taxon>Actinomadura</taxon>
    </lineage>
</organism>
<evidence type="ECO:0000313" key="5">
    <source>
        <dbReference type="EMBL" id="MBE1537865.1"/>
    </source>
</evidence>
<feature type="domain" description="PucR C-terminal helix-turn-helix" evidence="3">
    <location>
        <begin position="340"/>
        <end position="397"/>
    </location>
</feature>
<evidence type="ECO:0000259" key="4">
    <source>
        <dbReference type="Pfam" id="PF17853"/>
    </source>
</evidence>
<dbReference type="Proteomes" id="UP000627838">
    <property type="component" value="Unassembled WGS sequence"/>
</dbReference>
<reference evidence="5 6" key="1">
    <citation type="submission" date="2020-10" db="EMBL/GenBank/DDBJ databases">
        <title>Sequencing the genomes of 1000 actinobacteria strains.</title>
        <authorList>
            <person name="Klenk H.-P."/>
        </authorList>
    </citation>
    <scope>NUCLEOTIDE SEQUENCE [LARGE SCALE GENOMIC DNA]</scope>
    <source>
        <strain evidence="5 6">DSM 46744</strain>
    </source>
</reference>
<evidence type="ECO:0000259" key="3">
    <source>
        <dbReference type="Pfam" id="PF13556"/>
    </source>
</evidence>
<protein>
    <recommendedName>
        <fullName evidence="7">PucR family transcriptional regulator</fullName>
    </recommendedName>
</protein>
<dbReference type="PANTHER" id="PTHR33744:SF7">
    <property type="entry name" value="PUCR FAMILY TRANSCRIPTIONAL REGULATOR"/>
    <property type="match status" value="1"/>
</dbReference>
<dbReference type="Gene3D" id="1.10.10.2840">
    <property type="entry name" value="PucR C-terminal helix-turn-helix domain"/>
    <property type="match status" value="1"/>
</dbReference>
<feature type="region of interest" description="Disordered" evidence="2">
    <location>
        <begin position="1"/>
        <end position="22"/>
    </location>
</feature>
<evidence type="ECO:0008006" key="7">
    <source>
        <dbReference type="Google" id="ProtNLM"/>
    </source>
</evidence>
<dbReference type="InterPro" id="IPR042070">
    <property type="entry name" value="PucR_C-HTH_sf"/>
</dbReference>
<evidence type="ECO:0000256" key="1">
    <source>
        <dbReference type="ARBA" id="ARBA00006754"/>
    </source>
</evidence>
<comment type="similarity">
    <text evidence="1">Belongs to the CdaR family.</text>
</comment>
<dbReference type="InterPro" id="IPR051448">
    <property type="entry name" value="CdaR-like_regulators"/>
</dbReference>
<name>A0ABR9K4V5_9ACTN</name>
<gene>
    <name evidence="5" type="ORF">H4W34_007698</name>
</gene>
<dbReference type="InterPro" id="IPR041522">
    <property type="entry name" value="CdaR_GGDEF"/>
</dbReference>
<dbReference type="Pfam" id="PF17853">
    <property type="entry name" value="GGDEF_2"/>
    <property type="match status" value="1"/>
</dbReference>
<feature type="domain" description="CdaR GGDEF-like" evidence="4">
    <location>
        <begin position="182"/>
        <end position="293"/>
    </location>
</feature>
<dbReference type="EMBL" id="JADBDZ010000001">
    <property type="protein sequence ID" value="MBE1537865.1"/>
    <property type="molecule type" value="Genomic_DNA"/>
</dbReference>
<proteinExistence type="inferred from homology"/>
<dbReference type="Pfam" id="PF13556">
    <property type="entry name" value="HTH_30"/>
    <property type="match status" value="1"/>
</dbReference>